<dbReference type="Proteomes" id="UP000007305">
    <property type="component" value="Chromosome 5"/>
</dbReference>
<accession>A0A804PK47</accession>
<feature type="domain" description="Response regulatory" evidence="4">
    <location>
        <begin position="37"/>
        <end position="149"/>
    </location>
</feature>
<sequence length="187" mass="19696">MATATAAPASVASSLAPKANDSRKAVVPVDTSELEKHVLAVDDKSVDRAAIARILRGSRYRVTAVESATRALELLAMGLIPDVSMIITDYWMSGMTEYELLKRVKESAALRGIYVVIIPDVQAEGADNAARQLQPCVPSEAPAEGHEASSCAGTGRRERRSHANRGDQDFSAVYEAVKGAGGSGGQA</sequence>
<keyword evidence="1" id="KW-0902">Two-component regulatory system</keyword>
<evidence type="ECO:0000313" key="5">
    <source>
        <dbReference type="EnsemblPlants" id="Zm00001eb244160_P001"/>
    </source>
</evidence>
<evidence type="ECO:0000313" key="6">
    <source>
        <dbReference type="Proteomes" id="UP000007305"/>
    </source>
</evidence>
<reference evidence="5" key="2">
    <citation type="submission" date="2019-07" db="EMBL/GenBank/DDBJ databases">
        <authorList>
            <person name="Seetharam A."/>
            <person name="Woodhouse M."/>
            <person name="Cannon E."/>
        </authorList>
    </citation>
    <scope>NUCLEOTIDE SEQUENCE [LARGE SCALE GENOMIC DNA]</scope>
    <source>
        <strain evidence="5">cv. B73</strain>
    </source>
</reference>
<proteinExistence type="predicted"/>
<feature type="region of interest" description="Disordered" evidence="3">
    <location>
        <begin position="138"/>
        <end position="170"/>
    </location>
</feature>
<dbReference type="InParanoid" id="A0A804PK47"/>
<evidence type="ECO:0000256" key="3">
    <source>
        <dbReference type="SAM" id="MobiDB-lite"/>
    </source>
</evidence>
<reference evidence="6" key="1">
    <citation type="journal article" date="2009" name="Science">
        <title>The B73 maize genome: complexity, diversity, and dynamics.</title>
        <authorList>
            <person name="Schnable P.S."/>
            <person name="Ware D."/>
            <person name="Fulton R.S."/>
            <person name="Stein J.C."/>
            <person name="Wei F."/>
            <person name="Pasternak S."/>
            <person name="Liang C."/>
            <person name="Zhang J."/>
            <person name="Fulton L."/>
            <person name="Graves T.A."/>
            <person name="Minx P."/>
            <person name="Reily A.D."/>
            <person name="Courtney L."/>
            <person name="Kruchowski S.S."/>
            <person name="Tomlinson C."/>
            <person name="Strong C."/>
            <person name="Delehaunty K."/>
            <person name="Fronick C."/>
            <person name="Courtney B."/>
            <person name="Rock S.M."/>
            <person name="Belter E."/>
            <person name="Du F."/>
            <person name="Kim K."/>
            <person name="Abbott R.M."/>
            <person name="Cotton M."/>
            <person name="Levy A."/>
            <person name="Marchetto P."/>
            <person name="Ochoa K."/>
            <person name="Jackson S.M."/>
            <person name="Gillam B."/>
            <person name="Chen W."/>
            <person name="Yan L."/>
            <person name="Higginbotham J."/>
            <person name="Cardenas M."/>
            <person name="Waligorski J."/>
            <person name="Applebaum E."/>
            <person name="Phelps L."/>
            <person name="Falcone J."/>
            <person name="Kanchi K."/>
            <person name="Thane T."/>
            <person name="Scimone A."/>
            <person name="Thane N."/>
            <person name="Henke J."/>
            <person name="Wang T."/>
            <person name="Ruppert J."/>
            <person name="Shah N."/>
            <person name="Rotter K."/>
            <person name="Hodges J."/>
            <person name="Ingenthron E."/>
            <person name="Cordes M."/>
            <person name="Kohlberg S."/>
            <person name="Sgro J."/>
            <person name="Delgado B."/>
            <person name="Mead K."/>
            <person name="Chinwalla A."/>
            <person name="Leonard S."/>
            <person name="Crouse K."/>
            <person name="Collura K."/>
            <person name="Kudrna D."/>
            <person name="Currie J."/>
            <person name="He R."/>
            <person name="Angelova A."/>
            <person name="Rajasekar S."/>
            <person name="Mueller T."/>
            <person name="Lomeli R."/>
            <person name="Scara G."/>
            <person name="Ko A."/>
            <person name="Delaney K."/>
            <person name="Wissotski M."/>
            <person name="Lopez G."/>
            <person name="Campos D."/>
            <person name="Braidotti M."/>
            <person name="Ashley E."/>
            <person name="Golser W."/>
            <person name="Kim H."/>
            <person name="Lee S."/>
            <person name="Lin J."/>
            <person name="Dujmic Z."/>
            <person name="Kim W."/>
            <person name="Talag J."/>
            <person name="Zuccolo A."/>
            <person name="Fan C."/>
            <person name="Sebastian A."/>
            <person name="Kramer M."/>
            <person name="Spiegel L."/>
            <person name="Nascimento L."/>
            <person name="Zutavern T."/>
            <person name="Miller B."/>
            <person name="Ambroise C."/>
            <person name="Muller S."/>
            <person name="Spooner W."/>
            <person name="Narechania A."/>
            <person name="Ren L."/>
            <person name="Wei S."/>
            <person name="Kumari S."/>
            <person name="Faga B."/>
            <person name="Levy M.J."/>
            <person name="McMahan L."/>
            <person name="Van Buren P."/>
            <person name="Vaughn M.W."/>
            <person name="Ying K."/>
            <person name="Yeh C.-T."/>
            <person name="Emrich S.J."/>
            <person name="Jia Y."/>
            <person name="Kalyanaraman A."/>
            <person name="Hsia A.-P."/>
            <person name="Barbazuk W.B."/>
            <person name="Baucom R.S."/>
            <person name="Brutnell T.P."/>
            <person name="Carpita N.C."/>
            <person name="Chaparro C."/>
            <person name="Chia J.-M."/>
            <person name="Deragon J.-M."/>
            <person name="Estill J.C."/>
            <person name="Fu Y."/>
            <person name="Jeddeloh J.A."/>
            <person name="Han Y."/>
            <person name="Lee H."/>
            <person name="Li P."/>
            <person name="Lisch D.R."/>
            <person name="Liu S."/>
            <person name="Liu Z."/>
            <person name="Nagel D.H."/>
            <person name="McCann M.C."/>
            <person name="SanMiguel P."/>
            <person name="Myers A.M."/>
            <person name="Nettleton D."/>
            <person name="Nguyen J."/>
            <person name="Penning B.W."/>
            <person name="Ponnala L."/>
            <person name="Schneider K.L."/>
            <person name="Schwartz D.C."/>
            <person name="Sharma A."/>
            <person name="Soderlund C."/>
            <person name="Springer N.M."/>
            <person name="Sun Q."/>
            <person name="Wang H."/>
            <person name="Waterman M."/>
            <person name="Westerman R."/>
            <person name="Wolfgruber T.K."/>
            <person name="Yang L."/>
            <person name="Yu Y."/>
            <person name="Zhang L."/>
            <person name="Zhou S."/>
            <person name="Zhu Q."/>
            <person name="Bennetzen J.L."/>
            <person name="Dawe R.K."/>
            <person name="Jiang J."/>
            <person name="Jiang N."/>
            <person name="Presting G.G."/>
            <person name="Wessler S.R."/>
            <person name="Aluru S."/>
            <person name="Martienssen R.A."/>
            <person name="Clifton S.W."/>
            <person name="McCombie W.R."/>
            <person name="Wing R.A."/>
            <person name="Wilson R.K."/>
        </authorList>
    </citation>
    <scope>NUCLEOTIDE SEQUENCE [LARGE SCALE GENOMIC DNA]</scope>
    <source>
        <strain evidence="6">cv. B73</strain>
    </source>
</reference>
<dbReference type="InterPro" id="IPR011006">
    <property type="entry name" value="CheY-like_superfamily"/>
</dbReference>
<dbReference type="GO" id="GO:0000160">
    <property type="term" value="P:phosphorelay signal transduction system"/>
    <property type="evidence" value="ECO:0007669"/>
    <property type="project" value="UniProtKB-KW"/>
</dbReference>
<dbReference type="InterPro" id="IPR001789">
    <property type="entry name" value="Sig_transdc_resp-reg_receiver"/>
</dbReference>
<dbReference type="Pfam" id="PF00072">
    <property type="entry name" value="Response_reg"/>
    <property type="match status" value="1"/>
</dbReference>
<dbReference type="Gramene" id="Zm00001eb244160_T001">
    <property type="protein sequence ID" value="Zm00001eb244160_P001"/>
    <property type="gene ID" value="Zm00001eb244160"/>
</dbReference>
<protein>
    <recommendedName>
        <fullName evidence="4">Response regulatory domain-containing protein</fullName>
    </recommendedName>
</protein>
<organism evidence="5 6">
    <name type="scientific">Zea mays</name>
    <name type="common">Maize</name>
    <dbReference type="NCBI Taxonomy" id="4577"/>
    <lineage>
        <taxon>Eukaryota</taxon>
        <taxon>Viridiplantae</taxon>
        <taxon>Streptophyta</taxon>
        <taxon>Embryophyta</taxon>
        <taxon>Tracheophyta</taxon>
        <taxon>Spermatophyta</taxon>
        <taxon>Magnoliopsida</taxon>
        <taxon>Liliopsida</taxon>
        <taxon>Poales</taxon>
        <taxon>Poaceae</taxon>
        <taxon>PACMAD clade</taxon>
        <taxon>Panicoideae</taxon>
        <taxon>Andropogonodae</taxon>
        <taxon>Andropogoneae</taxon>
        <taxon>Tripsacinae</taxon>
        <taxon>Zea</taxon>
    </lineage>
</organism>
<name>A0A804PK47_MAIZE</name>
<dbReference type="PROSITE" id="PS50110">
    <property type="entry name" value="RESPONSE_REGULATORY"/>
    <property type="match status" value="1"/>
</dbReference>
<evidence type="ECO:0000259" key="4">
    <source>
        <dbReference type="PROSITE" id="PS50110"/>
    </source>
</evidence>
<reference evidence="5" key="3">
    <citation type="submission" date="2021-05" db="UniProtKB">
        <authorList>
            <consortium name="EnsemblPlants"/>
        </authorList>
    </citation>
    <scope>IDENTIFICATION</scope>
    <source>
        <strain evidence="5">cv. B73</strain>
    </source>
</reference>
<dbReference type="PANTHER" id="PTHR43874">
    <property type="entry name" value="TWO-COMPONENT RESPONSE REGULATOR"/>
    <property type="match status" value="1"/>
</dbReference>
<feature type="modified residue" description="4-aspartylphosphate" evidence="2">
    <location>
        <position position="89"/>
    </location>
</feature>
<dbReference type="AlphaFoldDB" id="A0A804PK47"/>
<evidence type="ECO:0000256" key="2">
    <source>
        <dbReference type="PROSITE-ProRule" id="PRU00169"/>
    </source>
</evidence>
<dbReference type="InterPro" id="IPR045279">
    <property type="entry name" value="ARR-like"/>
</dbReference>
<dbReference type="EnsemblPlants" id="Zm00001eb244160_T001">
    <property type="protein sequence ID" value="Zm00001eb244160_P001"/>
    <property type="gene ID" value="Zm00001eb244160"/>
</dbReference>
<dbReference type="GO" id="GO:0009736">
    <property type="term" value="P:cytokinin-activated signaling pathway"/>
    <property type="evidence" value="ECO:0007669"/>
    <property type="project" value="InterPro"/>
</dbReference>
<keyword evidence="6" id="KW-1185">Reference proteome</keyword>
<evidence type="ECO:0000256" key="1">
    <source>
        <dbReference type="ARBA" id="ARBA00023012"/>
    </source>
</evidence>
<keyword evidence="2" id="KW-0597">Phosphoprotein</keyword>
<dbReference type="Gene3D" id="3.40.50.2300">
    <property type="match status" value="1"/>
</dbReference>
<dbReference type="PANTHER" id="PTHR43874:SF213">
    <property type="entry name" value="TWO-COMPONENT RESPONSE REGULATOR ORR6"/>
    <property type="match status" value="1"/>
</dbReference>
<dbReference type="SUPFAM" id="SSF52172">
    <property type="entry name" value="CheY-like"/>
    <property type="match status" value="1"/>
</dbReference>